<name>A0A6L3JK52_9BACE</name>
<feature type="non-terminal residue" evidence="2">
    <location>
        <position position="1"/>
    </location>
</feature>
<evidence type="ECO:0000259" key="1">
    <source>
        <dbReference type="Pfam" id="PF07971"/>
    </source>
</evidence>
<accession>A0A6L3JK52</accession>
<dbReference type="EMBL" id="VVYX01000432">
    <property type="protein sequence ID" value="KAA5399552.1"/>
    <property type="molecule type" value="Genomic_DNA"/>
</dbReference>
<dbReference type="AlphaFoldDB" id="A0A6L3JK52"/>
<dbReference type="GO" id="GO:0005829">
    <property type="term" value="C:cytosol"/>
    <property type="evidence" value="ECO:0007669"/>
    <property type="project" value="TreeGrafter"/>
</dbReference>
<dbReference type="Pfam" id="PF07971">
    <property type="entry name" value="Glyco_hydro_92"/>
    <property type="match status" value="1"/>
</dbReference>
<dbReference type="InterPro" id="IPR012939">
    <property type="entry name" value="Glyco_hydro_92"/>
</dbReference>
<evidence type="ECO:0000313" key="2">
    <source>
        <dbReference type="EMBL" id="KAA5399552.1"/>
    </source>
</evidence>
<dbReference type="GO" id="GO:0006516">
    <property type="term" value="P:glycoprotein catabolic process"/>
    <property type="evidence" value="ECO:0007669"/>
    <property type="project" value="TreeGrafter"/>
</dbReference>
<proteinExistence type="predicted"/>
<comment type="caution">
    <text evidence="2">The sequence shown here is derived from an EMBL/GenBank/DDBJ whole genome shotgun (WGS) entry which is preliminary data.</text>
</comment>
<dbReference type="Gene3D" id="3.30.2080.10">
    <property type="entry name" value="GH92 mannosidase domain"/>
    <property type="match status" value="1"/>
</dbReference>
<reference evidence="2 3" key="1">
    <citation type="journal article" date="2019" name="Nat. Med.">
        <title>A library of human gut bacterial isolates paired with longitudinal multiomics data enables mechanistic microbiome research.</title>
        <authorList>
            <person name="Poyet M."/>
            <person name="Groussin M."/>
            <person name="Gibbons S.M."/>
            <person name="Avila-Pacheco J."/>
            <person name="Jiang X."/>
            <person name="Kearney S.M."/>
            <person name="Perrotta A.R."/>
            <person name="Berdy B."/>
            <person name="Zhao S."/>
            <person name="Lieberman T.D."/>
            <person name="Swanson P.K."/>
            <person name="Smith M."/>
            <person name="Roesemann S."/>
            <person name="Alexander J.E."/>
            <person name="Rich S.A."/>
            <person name="Livny J."/>
            <person name="Vlamakis H."/>
            <person name="Clish C."/>
            <person name="Bullock K."/>
            <person name="Deik A."/>
            <person name="Scott J."/>
            <person name="Pierce K.A."/>
            <person name="Xavier R.J."/>
            <person name="Alm E.J."/>
        </authorList>
    </citation>
    <scope>NUCLEOTIDE SEQUENCE [LARGE SCALE GENOMIC DNA]</scope>
    <source>
        <strain evidence="2 3">BIOML-A8</strain>
    </source>
</reference>
<dbReference type="PANTHER" id="PTHR12143">
    <property type="entry name" value="PEPTIDE N-GLYCANASE PNGASE -RELATED"/>
    <property type="match status" value="1"/>
</dbReference>
<protein>
    <submittedName>
        <fullName evidence="2">Glycoside hydrolase family 92 protein</fullName>
    </submittedName>
</protein>
<gene>
    <name evidence="2" type="ORF">F2Y87_31515</name>
</gene>
<dbReference type="Proteomes" id="UP000482653">
    <property type="component" value="Unassembled WGS sequence"/>
</dbReference>
<dbReference type="InterPro" id="IPR050883">
    <property type="entry name" value="PNGase"/>
</dbReference>
<keyword evidence="2" id="KW-0378">Hydrolase</keyword>
<dbReference type="PANTHER" id="PTHR12143:SF39">
    <property type="entry name" value="SECRETED PROTEIN"/>
    <property type="match status" value="1"/>
</dbReference>
<dbReference type="GO" id="GO:0000224">
    <property type="term" value="F:peptide-N4-(N-acetyl-beta-glucosaminyl)asparagine amidase activity"/>
    <property type="evidence" value="ECO:0007669"/>
    <property type="project" value="TreeGrafter"/>
</dbReference>
<organism evidence="2 3">
    <name type="scientific">Bacteroides cellulosilyticus</name>
    <dbReference type="NCBI Taxonomy" id="246787"/>
    <lineage>
        <taxon>Bacteria</taxon>
        <taxon>Pseudomonadati</taxon>
        <taxon>Bacteroidota</taxon>
        <taxon>Bacteroidia</taxon>
        <taxon>Bacteroidales</taxon>
        <taxon>Bacteroidaceae</taxon>
        <taxon>Bacteroides</taxon>
    </lineage>
</organism>
<feature type="domain" description="Glycosyl hydrolase family 92" evidence="1">
    <location>
        <begin position="1"/>
        <end position="60"/>
    </location>
</feature>
<sequence length="68" mass="7806">FSEIQMHLDNGKTFTVLAPGVSRENIYIQSVKVNGQPYDKSYITHRQIMDGATVEFEMGPEPGNIWYR</sequence>
<evidence type="ECO:0000313" key="3">
    <source>
        <dbReference type="Proteomes" id="UP000482653"/>
    </source>
</evidence>
<dbReference type="RefSeq" id="WP_149948729.1">
    <property type="nucleotide sequence ID" value="NZ_VVYX01000432.1"/>
</dbReference>